<dbReference type="EMBL" id="GBRH01280864">
    <property type="protein sequence ID" value="JAD17031.1"/>
    <property type="molecule type" value="Transcribed_RNA"/>
</dbReference>
<reference evidence="1" key="2">
    <citation type="journal article" date="2015" name="Data Brief">
        <title>Shoot transcriptome of the giant reed, Arundo donax.</title>
        <authorList>
            <person name="Barrero R.A."/>
            <person name="Guerrero F.D."/>
            <person name="Moolhuijzen P."/>
            <person name="Goolsby J.A."/>
            <person name="Tidwell J."/>
            <person name="Bellgard S.E."/>
            <person name="Bellgard M.I."/>
        </authorList>
    </citation>
    <scope>NUCLEOTIDE SEQUENCE</scope>
    <source>
        <tissue evidence="1">Shoot tissue taken approximately 20 cm above the soil surface</tissue>
    </source>
</reference>
<reference evidence="1" key="1">
    <citation type="submission" date="2014-09" db="EMBL/GenBank/DDBJ databases">
        <authorList>
            <person name="Magalhaes I.L.F."/>
            <person name="Oliveira U."/>
            <person name="Santos F.R."/>
            <person name="Vidigal T.H.D.A."/>
            <person name="Brescovit A.D."/>
            <person name="Santos A.J."/>
        </authorList>
    </citation>
    <scope>NUCLEOTIDE SEQUENCE</scope>
    <source>
        <tissue evidence="1">Shoot tissue taken approximately 20 cm above the soil surface</tissue>
    </source>
</reference>
<name>A0A0A8XT43_ARUDO</name>
<proteinExistence type="predicted"/>
<evidence type="ECO:0000313" key="1">
    <source>
        <dbReference type="EMBL" id="JAD17031.1"/>
    </source>
</evidence>
<organism evidence="1">
    <name type="scientific">Arundo donax</name>
    <name type="common">Giant reed</name>
    <name type="synonym">Donax arundinaceus</name>
    <dbReference type="NCBI Taxonomy" id="35708"/>
    <lineage>
        <taxon>Eukaryota</taxon>
        <taxon>Viridiplantae</taxon>
        <taxon>Streptophyta</taxon>
        <taxon>Embryophyta</taxon>
        <taxon>Tracheophyta</taxon>
        <taxon>Spermatophyta</taxon>
        <taxon>Magnoliopsida</taxon>
        <taxon>Liliopsida</taxon>
        <taxon>Poales</taxon>
        <taxon>Poaceae</taxon>
        <taxon>PACMAD clade</taxon>
        <taxon>Arundinoideae</taxon>
        <taxon>Arundineae</taxon>
        <taxon>Arundo</taxon>
    </lineage>
</organism>
<sequence length="9" mass="1098">MRNLLLLLL</sequence>
<accession>A0A0A8XT43</accession>
<protein>
    <submittedName>
        <fullName evidence="1">Uncharacterized protein</fullName>
    </submittedName>
</protein>